<evidence type="ECO:0000313" key="2">
    <source>
        <dbReference type="Proteomes" id="UP000198923"/>
    </source>
</evidence>
<dbReference type="Proteomes" id="UP000198923">
    <property type="component" value="Unassembled WGS sequence"/>
</dbReference>
<reference evidence="1 2" key="1">
    <citation type="submission" date="2016-10" db="EMBL/GenBank/DDBJ databases">
        <authorList>
            <person name="de Groot N.N."/>
        </authorList>
    </citation>
    <scope>NUCLEOTIDE SEQUENCE [LARGE SCALE GENOMIC DNA]</scope>
    <source>
        <strain evidence="1 2">CPCC 201354</strain>
    </source>
</reference>
<keyword evidence="2" id="KW-1185">Reference proteome</keyword>
<gene>
    <name evidence="1" type="ORF">SAMN05421505_11167</name>
</gene>
<proteinExistence type="predicted"/>
<sequence>MHAGLYFKGFKATGRAAVPDGPASCSLTADRPFESTVLLP</sequence>
<dbReference type="EMBL" id="FNCN01000011">
    <property type="protein sequence ID" value="SDH08460.1"/>
    <property type="molecule type" value="Genomic_DNA"/>
</dbReference>
<organism evidence="1 2">
    <name type="scientific">Sinosporangium album</name>
    <dbReference type="NCBI Taxonomy" id="504805"/>
    <lineage>
        <taxon>Bacteria</taxon>
        <taxon>Bacillati</taxon>
        <taxon>Actinomycetota</taxon>
        <taxon>Actinomycetes</taxon>
        <taxon>Streptosporangiales</taxon>
        <taxon>Streptosporangiaceae</taxon>
        <taxon>Sinosporangium</taxon>
    </lineage>
</organism>
<accession>A0A1G7ZK40</accession>
<dbReference type="AlphaFoldDB" id="A0A1G7ZK40"/>
<name>A0A1G7ZK40_9ACTN</name>
<evidence type="ECO:0000313" key="1">
    <source>
        <dbReference type="EMBL" id="SDH08460.1"/>
    </source>
</evidence>
<protein>
    <submittedName>
        <fullName evidence="1">Uncharacterized protein</fullName>
    </submittedName>
</protein>